<dbReference type="CDD" id="cd00093">
    <property type="entry name" value="HTH_XRE"/>
    <property type="match status" value="2"/>
</dbReference>
<dbReference type="Pfam" id="PF01381">
    <property type="entry name" value="HTH_3"/>
    <property type="match status" value="1"/>
</dbReference>
<proteinExistence type="predicted"/>
<evidence type="ECO:0000256" key="1">
    <source>
        <dbReference type="ARBA" id="ARBA00023125"/>
    </source>
</evidence>
<dbReference type="GO" id="GO:0003677">
    <property type="term" value="F:DNA binding"/>
    <property type="evidence" value="ECO:0007669"/>
    <property type="project" value="UniProtKB-KW"/>
</dbReference>
<dbReference type="PANTHER" id="PTHR46558:SF4">
    <property type="entry name" value="DNA-BIDING PHAGE PROTEIN"/>
    <property type="match status" value="1"/>
</dbReference>
<dbReference type="Gene3D" id="1.10.260.40">
    <property type="entry name" value="lambda repressor-like DNA-binding domains"/>
    <property type="match status" value="2"/>
</dbReference>
<dbReference type="AlphaFoldDB" id="A0A2N1PLE5"/>
<feature type="domain" description="HTH cro/C1-type" evidence="2">
    <location>
        <begin position="89"/>
        <end position="146"/>
    </location>
</feature>
<comment type="caution">
    <text evidence="3">The sequence shown here is derived from an EMBL/GenBank/DDBJ whole genome shotgun (WGS) entry which is preliminary data.</text>
</comment>
<reference evidence="3 4" key="1">
    <citation type="journal article" date="2017" name="ISME J.">
        <title>Potential for microbial H2 and metal transformations associated with novel bacteria and archaea in deep terrestrial subsurface sediments.</title>
        <authorList>
            <person name="Hernsdorf A.W."/>
            <person name="Amano Y."/>
            <person name="Miyakawa K."/>
            <person name="Ise K."/>
            <person name="Suzuki Y."/>
            <person name="Anantharaman K."/>
            <person name="Probst A."/>
            <person name="Burstein D."/>
            <person name="Thomas B.C."/>
            <person name="Banfield J.F."/>
        </authorList>
    </citation>
    <scope>NUCLEOTIDE SEQUENCE [LARGE SCALE GENOMIC DNA]</scope>
    <source>
        <strain evidence="3">HGW-Wallbacteria-1</strain>
    </source>
</reference>
<sequence>MAPYKKLSTRRVEKGISLRELAEKVSISIDSLYDIENIPHEAYDQASIKTIKQLCQFLDIDFYELYEIKCEFCKNAKLFCDDLPRGKLIEKYRNLAGLTQEDLADQLGFYIEGIKKLESDDNYIEGWDFETIIELSRILNIPCQRLFCVSCPKCHH</sequence>
<keyword evidence="1" id="KW-0238">DNA-binding</keyword>
<dbReference type="Proteomes" id="UP000233256">
    <property type="component" value="Unassembled WGS sequence"/>
</dbReference>
<name>A0A2N1PLE5_9BACT</name>
<protein>
    <recommendedName>
        <fullName evidence="2">HTH cro/C1-type domain-containing protein</fullName>
    </recommendedName>
</protein>
<dbReference type="EMBL" id="PGXC01000024">
    <property type="protein sequence ID" value="PKK89163.1"/>
    <property type="molecule type" value="Genomic_DNA"/>
</dbReference>
<accession>A0A2N1PLE5</accession>
<dbReference type="InterPro" id="IPR010982">
    <property type="entry name" value="Lambda_DNA-bd_dom_sf"/>
</dbReference>
<evidence type="ECO:0000259" key="2">
    <source>
        <dbReference type="PROSITE" id="PS50943"/>
    </source>
</evidence>
<dbReference type="PROSITE" id="PS50943">
    <property type="entry name" value="HTH_CROC1"/>
    <property type="match status" value="2"/>
</dbReference>
<dbReference type="SMART" id="SM00530">
    <property type="entry name" value="HTH_XRE"/>
    <property type="match status" value="2"/>
</dbReference>
<feature type="domain" description="HTH cro/C1-type" evidence="2">
    <location>
        <begin position="7"/>
        <end position="65"/>
    </location>
</feature>
<evidence type="ECO:0000313" key="3">
    <source>
        <dbReference type="EMBL" id="PKK89163.1"/>
    </source>
</evidence>
<dbReference type="InterPro" id="IPR001387">
    <property type="entry name" value="Cro/C1-type_HTH"/>
</dbReference>
<dbReference type="PANTHER" id="PTHR46558">
    <property type="entry name" value="TRACRIPTIONAL REGULATORY PROTEIN-RELATED-RELATED"/>
    <property type="match status" value="1"/>
</dbReference>
<gene>
    <name evidence="3" type="ORF">CVV64_15770</name>
</gene>
<evidence type="ECO:0000313" key="4">
    <source>
        <dbReference type="Proteomes" id="UP000233256"/>
    </source>
</evidence>
<dbReference type="SUPFAM" id="SSF47413">
    <property type="entry name" value="lambda repressor-like DNA-binding domains"/>
    <property type="match status" value="2"/>
</dbReference>
<organism evidence="3 4">
    <name type="scientific">Candidatus Wallbacteria bacterium HGW-Wallbacteria-1</name>
    <dbReference type="NCBI Taxonomy" id="2013854"/>
    <lineage>
        <taxon>Bacteria</taxon>
        <taxon>Candidatus Walliibacteriota</taxon>
    </lineage>
</organism>